<dbReference type="EMBL" id="KY078392">
    <property type="protein sequence ID" value="ARD06066.1"/>
    <property type="molecule type" value="Genomic_DNA"/>
</dbReference>
<dbReference type="InterPro" id="IPR016140">
    <property type="entry name" value="Bifunc_inhib/LTP/seed_store"/>
</dbReference>
<accession>A0A1V0JB51</accession>
<evidence type="ECO:0000313" key="6">
    <source>
        <dbReference type="EMBL" id="ARD06066.1"/>
    </source>
</evidence>
<evidence type="ECO:0000256" key="3">
    <source>
        <dbReference type="ARBA" id="ARBA00023129"/>
    </source>
</evidence>
<keyword evidence="2" id="KW-0758">Storage protein</keyword>
<comment type="similarity">
    <text evidence="1">Belongs to the 2S seed storage albumins family.</text>
</comment>
<organism evidence="6">
    <name type="scientific">Melampodium paludosum</name>
    <dbReference type="NCBI Taxonomy" id="415156"/>
    <lineage>
        <taxon>Eukaryota</taxon>
        <taxon>Viridiplantae</taxon>
        <taxon>Streptophyta</taxon>
        <taxon>Embryophyta</taxon>
        <taxon>Tracheophyta</taxon>
        <taxon>Spermatophyta</taxon>
        <taxon>Magnoliopsida</taxon>
        <taxon>eudicotyledons</taxon>
        <taxon>Gunneridae</taxon>
        <taxon>Pentapetalae</taxon>
        <taxon>asterids</taxon>
        <taxon>campanulids</taxon>
        <taxon>Asterales</taxon>
        <taxon>Asteraceae</taxon>
        <taxon>Asteroideae</taxon>
        <taxon>Heliantheae alliance</taxon>
        <taxon>Millerieae</taxon>
        <taxon>Melampodium</taxon>
    </lineage>
</organism>
<feature type="domain" description="Bifunctional inhibitor/plant lipid transfer protein/seed storage helical" evidence="5">
    <location>
        <begin position="83"/>
        <end position="179"/>
    </location>
</feature>
<dbReference type="SMART" id="SM00499">
    <property type="entry name" value="AAI"/>
    <property type="match status" value="1"/>
</dbReference>
<dbReference type="InterPro" id="IPR000617">
    <property type="entry name" value="Napin/2SS/CON"/>
</dbReference>
<dbReference type="PANTHER" id="PTHR35496:SF4">
    <property type="entry name" value="2S SULFUR-RICH SEED STORAGE PROTEIN 2-LIKE"/>
    <property type="match status" value="1"/>
</dbReference>
<dbReference type="SUPFAM" id="SSF47699">
    <property type="entry name" value="Bifunctional inhibitor/lipid-transfer protein/seed storage 2S albumin"/>
    <property type="match status" value="1"/>
</dbReference>
<feature type="signal peptide" evidence="4">
    <location>
        <begin position="1"/>
        <end position="22"/>
    </location>
</feature>
<dbReference type="Gene3D" id="1.10.110.10">
    <property type="entry name" value="Plant lipid-transfer and hydrophobic proteins"/>
    <property type="match status" value="1"/>
</dbReference>
<dbReference type="InterPro" id="IPR036312">
    <property type="entry name" value="Bifun_inhib/LTP/seed_sf"/>
</dbReference>
<name>A0A1V0JB51_9ASTR</name>
<evidence type="ECO:0000256" key="2">
    <source>
        <dbReference type="ARBA" id="ARBA00022761"/>
    </source>
</evidence>
<evidence type="ECO:0000256" key="1">
    <source>
        <dbReference type="ARBA" id="ARBA00008262"/>
    </source>
</evidence>
<dbReference type="AlphaFoldDB" id="A0A1V0JB51"/>
<sequence>MANLSLVALTLAAIVAVSAVSAYRTTITTTPEGNGYWRSSWDGLDNHRNGYWRSSWDGLDNRNGYWRSSWDGLDNRRGSQEQCGSQIPIQELTYCQMHLITFDDQMLVNPRKAFNQGQQHLQQQCCSQLKRVSGQCQCDAIQQVLNQARVAQGGVGDMQQMLSKAQKLPTECSLDVQQCSI</sequence>
<evidence type="ECO:0000259" key="5">
    <source>
        <dbReference type="SMART" id="SM00499"/>
    </source>
</evidence>
<dbReference type="Pfam" id="PF00234">
    <property type="entry name" value="Tryp_alpha_amyl"/>
    <property type="match status" value="1"/>
</dbReference>
<keyword evidence="3" id="KW-0708">Seed storage protein</keyword>
<keyword evidence="4" id="KW-0732">Signal</keyword>
<proteinExistence type="inferred from homology"/>
<dbReference type="PANTHER" id="PTHR35496">
    <property type="entry name" value="2S SEED STORAGE PROTEIN 1-RELATED"/>
    <property type="match status" value="1"/>
</dbReference>
<feature type="chain" id="PRO_5010721114" evidence="4">
    <location>
        <begin position="23"/>
        <end position="181"/>
    </location>
</feature>
<protein>
    <submittedName>
        <fullName evidence="6">PawS-like protein 1a</fullName>
    </submittedName>
</protein>
<evidence type="ECO:0000256" key="4">
    <source>
        <dbReference type="SAM" id="SignalP"/>
    </source>
</evidence>
<reference evidence="6" key="1">
    <citation type="journal article" date="2017" name="Mol. Biol. Evol.">
        <title>Stepwise evolution of a buried inhibitor peptide over 45 million years.</title>
        <authorList>
            <person name="Jayasena A.S."/>
            <person name="Fisher M.F."/>
            <person name="Panero J.L."/>
            <person name="Secco D."/>
            <person name="Bernath-Levin K."/>
            <person name="Berkowitz O."/>
            <person name="Taylor N.L."/>
            <person name="Schilling E.E."/>
            <person name="Whelan J."/>
            <person name="Mylne J.S."/>
        </authorList>
    </citation>
    <scope>NUCLEOTIDE SEQUENCE</scope>
    <source>
        <strain evidence="6">JM9228</strain>
    </source>
</reference>
<dbReference type="GO" id="GO:0045735">
    <property type="term" value="F:nutrient reservoir activity"/>
    <property type="evidence" value="ECO:0007669"/>
    <property type="project" value="UniProtKB-KW"/>
</dbReference>